<name>A0A494Y7M5_9BURK</name>
<keyword evidence="2" id="KW-1185">Reference proteome</keyword>
<dbReference type="InterPro" id="IPR027417">
    <property type="entry name" value="P-loop_NTPase"/>
</dbReference>
<reference evidence="1 2" key="1">
    <citation type="submission" date="2018-10" db="EMBL/GenBank/DDBJ databases">
        <title>Robbsia sp. DHC34, isolated from soil.</title>
        <authorList>
            <person name="Gao Z.-H."/>
            <person name="Qiu L.-H."/>
        </authorList>
    </citation>
    <scope>NUCLEOTIDE SEQUENCE [LARGE SCALE GENOMIC DNA]</scope>
    <source>
        <strain evidence="1 2">DHC34</strain>
    </source>
</reference>
<comment type="caution">
    <text evidence="1">The sequence shown here is derived from an EMBL/GenBank/DDBJ whole genome shotgun (WGS) entry which is preliminary data.</text>
</comment>
<gene>
    <name evidence="1" type="ORF">D7S86_09680</name>
</gene>
<dbReference type="AlphaFoldDB" id="A0A494Y7M5"/>
<proteinExistence type="predicted"/>
<dbReference type="RefSeq" id="WP_121085796.1">
    <property type="nucleotide sequence ID" value="NZ_RBZU01000003.1"/>
</dbReference>
<sequence>MTEQIVELIRRFSPMSPHSKKWDFLMPGPGKPQLWHEIEDEFRVLIIADPGAGKTFEAQTRARRIRKRGRHAFFIRIEKIDATFDQSFEVGTADEFAAWLASTDEAWFFLDSVDEAQLETPRALEDAVRIFGAKIYAALDRARIFITSREDAWRALPDQTLIEQHLPYGEPAPAEEDDDTSRESDPTLKLYRLAVLSEDQIALFAGHSGVDDVTDFVDAVKRANLLSLAERPFDLKALISVWIADHRLGSRFEVLQRMIALQIEPRSAAFAPVRVNAAKMRDGARILAGAVTMTGKTVIGLPAGVQSADRIDPRTLLTGWADAEIEALLRTGLFDDIVYTSVRFRHREIRELLSAEWANDLLNQPGARARVEDLFFRQSYGEQIIVPRTRPILAWLILFDEAVRDKALALAPEIASEGGDPSRLPLTIRQTMLRNIVNRIAVGRER</sequence>
<accession>A0A494Y7M5</accession>
<protein>
    <submittedName>
        <fullName evidence="1">Uncharacterized protein</fullName>
    </submittedName>
</protein>
<evidence type="ECO:0000313" key="2">
    <source>
        <dbReference type="Proteomes" id="UP000270342"/>
    </source>
</evidence>
<evidence type="ECO:0000313" key="1">
    <source>
        <dbReference type="EMBL" id="RKP56621.1"/>
    </source>
</evidence>
<dbReference type="Proteomes" id="UP000270342">
    <property type="component" value="Unassembled WGS sequence"/>
</dbReference>
<dbReference type="SUPFAM" id="SSF52540">
    <property type="entry name" value="P-loop containing nucleoside triphosphate hydrolases"/>
    <property type="match status" value="1"/>
</dbReference>
<dbReference type="Gene3D" id="3.40.50.300">
    <property type="entry name" value="P-loop containing nucleotide triphosphate hydrolases"/>
    <property type="match status" value="1"/>
</dbReference>
<organism evidence="1 2">
    <name type="scientific">Pararobbsia silviterrae</name>
    <dbReference type="NCBI Taxonomy" id="1792498"/>
    <lineage>
        <taxon>Bacteria</taxon>
        <taxon>Pseudomonadati</taxon>
        <taxon>Pseudomonadota</taxon>
        <taxon>Betaproteobacteria</taxon>
        <taxon>Burkholderiales</taxon>
        <taxon>Burkholderiaceae</taxon>
        <taxon>Pararobbsia</taxon>
    </lineage>
</organism>
<dbReference type="EMBL" id="RBZU01000003">
    <property type="protein sequence ID" value="RKP56621.1"/>
    <property type="molecule type" value="Genomic_DNA"/>
</dbReference>
<dbReference type="OrthoDB" id="336284at2"/>